<feature type="chain" id="PRO_5046230912" evidence="1">
    <location>
        <begin position="31"/>
        <end position="113"/>
    </location>
</feature>
<protein>
    <submittedName>
        <fullName evidence="2">UrcA family protein</fullName>
    </submittedName>
</protein>
<evidence type="ECO:0000313" key="2">
    <source>
        <dbReference type="EMBL" id="MCJ1960400.1"/>
    </source>
</evidence>
<feature type="signal peptide" evidence="1">
    <location>
        <begin position="1"/>
        <end position="30"/>
    </location>
</feature>
<reference evidence="2" key="1">
    <citation type="submission" date="2022-03" db="EMBL/GenBank/DDBJ databases">
        <title>Identification of a novel bacterium isolated from mangrove sediments.</title>
        <authorList>
            <person name="Pan X."/>
        </authorList>
    </citation>
    <scope>NUCLEOTIDE SEQUENCE</scope>
    <source>
        <strain evidence="2">B2637</strain>
    </source>
</reference>
<dbReference type="InterPro" id="IPR030972">
    <property type="entry name" value="UrcA_uranyl"/>
</dbReference>
<comment type="caution">
    <text evidence="2">The sequence shown here is derived from an EMBL/GenBank/DDBJ whole genome shotgun (WGS) entry which is preliminary data.</text>
</comment>
<dbReference type="RefSeq" id="WP_243798487.1">
    <property type="nucleotide sequence ID" value="NZ_JALHAT010000007.1"/>
</dbReference>
<proteinExistence type="predicted"/>
<evidence type="ECO:0000313" key="3">
    <source>
        <dbReference type="Proteomes" id="UP001162802"/>
    </source>
</evidence>
<sequence>MFKKTALFAAALVGPAAMVGLAATATPAAAQESIPTATVYYTDLDLSTVEGQETLERRLVKTARKVCRMDERAVDSYLPSSSSQACYRKATEKVDGQIAAAMRDQEKAQRYGG</sequence>
<evidence type="ECO:0000256" key="1">
    <source>
        <dbReference type="SAM" id="SignalP"/>
    </source>
</evidence>
<name>A0ABT0AB21_9SPHN</name>
<dbReference type="EMBL" id="JALHAT010000007">
    <property type="protein sequence ID" value="MCJ1960400.1"/>
    <property type="molecule type" value="Genomic_DNA"/>
</dbReference>
<keyword evidence="1" id="KW-0732">Signal</keyword>
<accession>A0ABT0AB21</accession>
<dbReference type="Proteomes" id="UP001162802">
    <property type="component" value="Unassembled WGS sequence"/>
</dbReference>
<dbReference type="NCBIfam" id="TIGR04433">
    <property type="entry name" value="UrcA_uranyl"/>
    <property type="match status" value="1"/>
</dbReference>
<gene>
    <name evidence="2" type="ORF">MTR65_06900</name>
</gene>
<keyword evidence="3" id="KW-1185">Reference proteome</keyword>
<organism evidence="2 3">
    <name type="scientific">Novosphingobium mangrovi</name>
    <name type="common">ex Hu et al. 2023</name>
    <dbReference type="NCBI Taxonomy" id="2930094"/>
    <lineage>
        <taxon>Bacteria</taxon>
        <taxon>Pseudomonadati</taxon>
        <taxon>Pseudomonadota</taxon>
        <taxon>Alphaproteobacteria</taxon>
        <taxon>Sphingomonadales</taxon>
        <taxon>Sphingomonadaceae</taxon>
        <taxon>Novosphingobium</taxon>
    </lineage>
</organism>